<dbReference type="Pfam" id="PF12395">
    <property type="entry name" value="DUF3658"/>
    <property type="match status" value="1"/>
</dbReference>
<organism evidence="2 3">
    <name type="scientific">Alishewanella longhuensis</name>
    <dbReference type="NCBI Taxonomy" id="1091037"/>
    <lineage>
        <taxon>Bacteria</taxon>
        <taxon>Pseudomonadati</taxon>
        <taxon>Pseudomonadota</taxon>
        <taxon>Gammaproteobacteria</taxon>
        <taxon>Alteromonadales</taxon>
        <taxon>Alteromonadaceae</taxon>
        <taxon>Alishewanella</taxon>
    </lineage>
</organism>
<gene>
    <name evidence="2" type="ORF">GCM10010919_14530</name>
</gene>
<reference evidence="3" key="1">
    <citation type="journal article" date="2019" name="Int. J. Syst. Evol. Microbiol.">
        <title>The Global Catalogue of Microorganisms (GCM) 10K type strain sequencing project: providing services to taxonomists for standard genome sequencing and annotation.</title>
        <authorList>
            <consortium name="The Broad Institute Genomics Platform"/>
            <consortium name="The Broad Institute Genome Sequencing Center for Infectious Disease"/>
            <person name="Wu L."/>
            <person name="Ma J."/>
        </authorList>
    </citation>
    <scope>NUCLEOTIDE SEQUENCE [LARGE SCALE GENOMIC DNA]</scope>
    <source>
        <strain evidence="3">CGMCC 1.7003</strain>
    </source>
</reference>
<evidence type="ECO:0000313" key="3">
    <source>
        <dbReference type="Proteomes" id="UP000659697"/>
    </source>
</evidence>
<sequence>MDDIQLENDGPMSEAQLVIVGRLTASELEKIDKAILENSSHQWRKVARVVGQTLLEFQSEFPGVPDIFYSERIELLVNSGALQSQGNLKKMRYSEIKLP</sequence>
<name>A0ABQ3KZI6_9ALTE</name>
<dbReference type="InterPro" id="IPR022123">
    <property type="entry name" value="DUF3658"/>
</dbReference>
<dbReference type="Proteomes" id="UP000659697">
    <property type="component" value="Unassembled WGS sequence"/>
</dbReference>
<dbReference type="EMBL" id="BNAO01000003">
    <property type="protein sequence ID" value="GHG66648.1"/>
    <property type="molecule type" value="Genomic_DNA"/>
</dbReference>
<evidence type="ECO:0000259" key="1">
    <source>
        <dbReference type="Pfam" id="PF12395"/>
    </source>
</evidence>
<proteinExistence type="predicted"/>
<protein>
    <recommendedName>
        <fullName evidence="1">DUF3658 domain-containing protein</fullName>
    </recommendedName>
</protein>
<evidence type="ECO:0000313" key="2">
    <source>
        <dbReference type="EMBL" id="GHG66648.1"/>
    </source>
</evidence>
<comment type="caution">
    <text evidence="2">The sequence shown here is derived from an EMBL/GenBank/DDBJ whole genome shotgun (WGS) entry which is preliminary data.</text>
</comment>
<dbReference type="RefSeq" id="WP_189431810.1">
    <property type="nucleotide sequence ID" value="NZ_BNAO01000003.1"/>
</dbReference>
<feature type="domain" description="DUF3658" evidence="1">
    <location>
        <begin position="20"/>
        <end position="94"/>
    </location>
</feature>
<accession>A0ABQ3KZI6</accession>
<keyword evidence="3" id="KW-1185">Reference proteome</keyword>